<name>S5M2U7_9MOLU</name>
<evidence type="ECO:0008006" key="3">
    <source>
        <dbReference type="Google" id="ProtNLM"/>
    </source>
</evidence>
<dbReference type="AlphaFoldDB" id="S5M2U7"/>
<organism evidence="1 2">
    <name type="scientific">Spiroplasma diminutum CUAS-1</name>
    <dbReference type="NCBI Taxonomy" id="1276221"/>
    <lineage>
        <taxon>Bacteria</taxon>
        <taxon>Bacillati</taxon>
        <taxon>Mycoplasmatota</taxon>
        <taxon>Mollicutes</taxon>
        <taxon>Entomoplasmatales</taxon>
        <taxon>Spiroplasmataceae</taxon>
        <taxon>Spiroplasma</taxon>
    </lineage>
</organism>
<dbReference type="PATRIC" id="fig|1276221.3.peg.705"/>
<keyword evidence="2" id="KW-1185">Reference proteome</keyword>
<dbReference type="OrthoDB" id="9799173at2"/>
<sequence length="170" mass="20939">MFFYSKEDYVEYLLNIIAKVKMDNKIFKVTQIQIQKIIYIVYCYFLLFESKIANIDFETWKWGPVIYELWKKQTLYSRSNVPLEFNQEKYLDIVKNNQKYNSIVYKIVKYLLELKSWDIVVICHEQTPWKNLYRPSKNNLIKDNDIIRFHNENQDNFFHYLDFMVKNVLK</sequence>
<reference evidence="1 2" key="1">
    <citation type="journal article" date="2013" name="Genome Biol. Evol.">
        <title>Comparison of metabolic capacities and inference of gene content evolution in mosquito-associated Spiroplasma diminutum and S. taiwanense.</title>
        <authorList>
            <person name="Lo W.S."/>
            <person name="Ku C."/>
            <person name="Chen L.L."/>
            <person name="Chang T.H."/>
            <person name="Kuo C.H."/>
        </authorList>
    </citation>
    <scope>NUCLEOTIDE SEQUENCE [LARGE SCALE GENOMIC DNA]</scope>
    <source>
        <strain evidence="1">CUAS-1</strain>
    </source>
</reference>
<dbReference type="HOGENOM" id="CLU_1617990_0_0_14"/>
<evidence type="ECO:0000313" key="2">
    <source>
        <dbReference type="Proteomes" id="UP000014983"/>
    </source>
</evidence>
<dbReference type="KEGG" id="sdi:SDIMI_v3c07030"/>
<gene>
    <name evidence="1" type="ORF">SDIMI_v3c07030</name>
</gene>
<dbReference type="EMBL" id="CP005076">
    <property type="protein sequence ID" value="AGR42407.1"/>
    <property type="molecule type" value="Genomic_DNA"/>
</dbReference>
<dbReference type="STRING" id="1276221.SDIMI_v3c07030"/>
<evidence type="ECO:0000313" key="1">
    <source>
        <dbReference type="EMBL" id="AGR42407.1"/>
    </source>
</evidence>
<dbReference type="InParanoid" id="S5M2U7"/>
<dbReference type="Proteomes" id="UP000014983">
    <property type="component" value="Chromosome"/>
</dbReference>
<dbReference type="RefSeq" id="WP_020836638.1">
    <property type="nucleotide sequence ID" value="NC_021833.1"/>
</dbReference>
<proteinExistence type="predicted"/>
<protein>
    <recommendedName>
        <fullName evidence="3">Antitoxin SocA-like Panacea domain-containing protein</fullName>
    </recommendedName>
</protein>
<accession>S5M2U7</accession>